<gene>
    <name evidence="4" type="ORF">BLW93_03920</name>
</gene>
<comment type="caution">
    <text evidence="4">The sequence shown here is derived from an EMBL/GenBank/DDBJ whole genome shotgun (WGS) entry which is preliminary data.</text>
</comment>
<dbReference type="PANTHER" id="PTHR43479">
    <property type="entry name" value="ACREF/ENVCD OPERON REPRESSOR-RELATED"/>
    <property type="match status" value="1"/>
</dbReference>
<reference evidence="4 5" key="1">
    <citation type="submission" date="2016-10" db="EMBL/GenBank/DDBJ databases">
        <title>Genome sequence of a sulfur-reducing bacterium Desulfurobacterium indicum K6013.</title>
        <authorList>
            <person name="Cao J."/>
            <person name="Shao Z."/>
            <person name="Alain K."/>
            <person name="Jebbar M."/>
        </authorList>
    </citation>
    <scope>NUCLEOTIDE SEQUENCE [LARGE SCALE GENOMIC DNA]</scope>
    <source>
        <strain evidence="4 5">K6013</strain>
    </source>
</reference>
<dbReference type="SUPFAM" id="SSF46689">
    <property type="entry name" value="Homeodomain-like"/>
    <property type="match status" value="1"/>
</dbReference>
<dbReference type="Pfam" id="PF17932">
    <property type="entry name" value="TetR_C_24"/>
    <property type="match status" value="1"/>
</dbReference>
<keyword evidence="1 2" id="KW-0238">DNA-binding</keyword>
<evidence type="ECO:0000313" key="5">
    <source>
        <dbReference type="Proteomes" id="UP000187408"/>
    </source>
</evidence>
<dbReference type="AlphaFoldDB" id="A0A1R1MLS2"/>
<dbReference type="Gene3D" id="1.10.10.60">
    <property type="entry name" value="Homeodomain-like"/>
    <property type="match status" value="1"/>
</dbReference>
<dbReference type="InterPro" id="IPR001647">
    <property type="entry name" value="HTH_TetR"/>
</dbReference>
<dbReference type="Pfam" id="PF00440">
    <property type="entry name" value="TetR_N"/>
    <property type="match status" value="1"/>
</dbReference>
<dbReference type="InterPro" id="IPR036271">
    <property type="entry name" value="Tet_transcr_reg_TetR-rel_C_sf"/>
</dbReference>
<protein>
    <recommendedName>
        <fullName evidence="3">HTH tetR-type domain-containing protein</fullName>
    </recommendedName>
</protein>
<dbReference type="EMBL" id="MOEN01000011">
    <property type="protein sequence ID" value="OMH40644.1"/>
    <property type="molecule type" value="Genomic_DNA"/>
</dbReference>
<feature type="DNA-binding region" description="H-T-H motif" evidence="2">
    <location>
        <begin position="22"/>
        <end position="41"/>
    </location>
</feature>
<proteinExistence type="predicted"/>
<dbReference type="RefSeq" id="WP_076712810.1">
    <property type="nucleotide sequence ID" value="NZ_MOEN01000011.1"/>
</dbReference>
<dbReference type="PROSITE" id="PS50977">
    <property type="entry name" value="HTH_TETR_2"/>
    <property type="match status" value="1"/>
</dbReference>
<dbReference type="InterPro" id="IPR050624">
    <property type="entry name" value="HTH-type_Tx_Regulator"/>
</dbReference>
<sequence>MKDTILKAADKIFSTYGYHEAKVAMIAHEAGVAVGTIYRFFSGKDELYREVVRMKLFEMEKRIVSAISDKPPLDALRAYIHEAFKFFEENKDFFKFFLRDVGTFSVADLEKFGLSFWYDNFINKLTKMIEKGKKEGIFKDFDSKIVMLFLSGAVKNLVYSEAKGRIKQNINSIEETIFKIVTEGIKR</sequence>
<dbReference type="STRING" id="1914305.BLW93_03920"/>
<evidence type="ECO:0000259" key="3">
    <source>
        <dbReference type="PROSITE" id="PS50977"/>
    </source>
</evidence>
<dbReference type="OrthoDB" id="9812484at2"/>
<dbReference type="PRINTS" id="PR00455">
    <property type="entry name" value="HTHTETR"/>
</dbReference>
<evidence type="ECO:0000256" key="1">
    <source>
        <dbReference type="ARBA" id="ARBA00023125"/>
    </source>
</evidence>
<name>A0A1R1MLS2_9BACT</name>
<evidence type="ECO:0000256" key="2">
    <source>
        <dbReference type="PROSITE-ProRule" id="PRU00335"/>
    </source>
</evidence>
<dbReference type="SUPFAM" id="SSF48498">
    <property type="entry name" value="Tetracyclin repressor-like, C-terminal domain"/>
    <property type="match status" value="1"/>
</dbReference>
<keyword evidence="5" id="KW-1185">Reference proteome</keyword>
<evidence type="ECO:0000313" key="4">
    <source>
        <dbReference type="EMBL" id="OMH40644.1"/>
    </source>
</evidence>
<dbReference type="Gene3D" id="1.10.357.10">
    <property type="entry name" value="Tetracycline Repressor, domain 2"/>
    <property type="match status" value="1"/>
</dbReference>
<dbReference type="InterPro" id="IPR041490">
    <property type="entry name" value="KstR2_TetR_C"/>
</dbReference>
<accession>A0A1R1MLS2</accession>
<feature type="domain" description="HTH tetR-type" evidence="3">
    <location>
        <begin position="1"/>
        <end position="59"/>
    </location>
</feature>
<dbReference type="Proteomes" id="UP000187408">
    <property type="component" value="Unassembled WGS sequence"/>
</dbReference>
<dbReference type="InterPro" id="IPR009057">
    <property type="entry name" value="Homeodomain-like_sf"/>
</dbReference>
<organism evidence="4 5">
    <name type="scientific">Desulfurobacterium indicum</name>
    <dbReference type="NCBI Taxonomy" id="1914305"/>
    <lineage>
        <taxon>Bacteria</taxon>
        <taxon>Pseudomonadati</taxon>
        <taxon>Aquificota</taxon>
        <taxon>Aquificia</taxon>
        <taxon>Desulfurobacteriales</taxon>
        <taxon>Desulfurobacteriaceae</taxon>
        <taxon>Desulfurobacterium</taxon>
    </lineage>
</organism>
<dbReference type="PANTHER" id="PTHR43479:SF11">
    <property type="entry name" value="ACREF_ENVCD OPERON REPRESSOR-RELATED"/>
    <property type="match status" value="1"/>
</dbReference>
<dbReference type="GO" id="GO:0003677">
    <property type="term" value="F:DNA binding"/>
    <property type="evidence" value="ECO:0007669"/>
    <property type="project" value="UniProtKB-UniRule"/>
</dbReference>